<feature type="non-terminal residue" evidence="1">
    <location>
        <position position="235"/>
    </location>
</feature>
<dbReference type="GeneID" id="54576162"/>
<dbReference type="RefSeq" id="XP_033682243.1">
    <property type="nucleotide sequence ID" value="XM_033822832.1"/>
</dbReference>
<dbReference type="EMBL" id="ML987197">
    <property type="protein sequence ID" value="KAF2247239.1"/>
    <property type="molecule type" value="Genomic_DNA"/>
</dbReference>
<organism evidence="1 2">
    <name type="scientific">Trematosphaeria pertusa</name>
    <dbReference type="NCBI Taxonomy" id="390896"/>
    <lineage>
        <taxon>Eukaryota</taxon>
        <taxon>Fungi</taxon>
        <taxon>Dikarya</taxon>
        <taxon>Ascomycota</taxon>
        <taxon>Pezizomycotina</taxon>
        <taxon>Dothideomycetes</taxon>
        <taxon>Pleosporomycetidae</taxon>
        <taxon>Pleosporales</taxon>
        <taxon>Massarineae</taxon>
        <taxon>Trematosphaeriaceae</taxon>
        <taxon>Trematosphaeria</taxon>
    </lineage>
</organism>
<protein>
    <submittedName>
        <fullName evidence="1">Uncharacterized protein</fullName>
    </submittedName>
</protein>
<reference evidence="1" key="1">
    <citation type="journal article" date="2020" name="Stud. Mycol.">
        <title>101 Dothideomycetes genomes: a test case for predicting lifestyles and emergence of pathogens.</title>
        <authorList>
            <person name="Haridas S."/>
            <person name="Albert R."/>
            <person name="Binder M."/>
            <person name="Bloem J."/>
            <person name="Labutti K."/>
            <person name="Salamov A."/>
            <person name="Andreopoulos B."/>
            <person name="Baker S."/>
            <person name="Barry K."/>
            <person name="Bills G."/>
            <person name="Bluhm B."/>
            <person name="Cannon C."/>
            <person name="Castanera R."/>
            <person name="Culley D."/>
            <person name="Daum C."/>
            <person name="Ezra D."/>
            <person name="Gonzalez J."/>
            <person name="Henrissat B."/>
            <person name="Kuo A."/>
            <person name="Liang C."/>
            <person name="Lipzen A."/>
            <person name="Lutzoni F."/>
            <person name="Magnuson J."/>
            <person name="Mondo S."/>
            <person name="Nolan M."/>
            <person name="Ohm R."/>
            <person name="Pangilinan J."/>
            <person name="Park H.-J."/>
            <person name="Ramirez L."/>
            <person name="Alfaro M."/>
            <person name="Sun H."/>
            <person name="Tritt A."/>
            <person name="Yoshinaga Y."/>
            <person name="Zwiers L.-H."/>
            <person name="Turgeon B."/>
            <person name="Goodwin S."/>
            <person name="Spatafora J."/>
            <person name="Crous P."/>
            <person name="Grigoriev I."/>
        </authorList>
    </citation>
    <scope>NUCLEOTIDE SEQUENCE</scope>
    <source>
        <strain evidence="1">CBS 122368</strain>
    </source>
</reference>
<dbReference type="AlphaFoldDB" id="A0A6A6IAG3"/>
<dbReference type="Proteomes" id="UP000800094">
    <property type="component" value="Unassembled WGS sequence"/>
</dbReference>
<name>A0A6A6IAG3_9PLEO</name>
<feature type="non-terminal residue" evidence="1">
    <location>
        <position position="1"/>
    </location>
</feature>
<proteinExistence type="predicted"/>
<keyword evidence="2" id="KW-1185">Reference proteome</keyword>
<accession>A0A6A6IAG3</accession>
<evidence type="ECO:0000313" key="1">
    <source>
        <dbReference type="EMBL" id="KAF2247239.1"/>
    </source>
</evidence>
<evidence type="ECO:0000313" key="2">
    <source>
        <dbReference type="Proteomes" id="UP000800094"/>
    </source>
</evidence>
<sequence>LLPAPFASSSLLLGQLLVDPLNPEYQSVSTGSSHSVEEPVLRAGYKDIILQDDEGRLVSSLADRLHFPQDNLLLVQAEQMSYTSLKSPHAAFEGLRRSDVHSFLRKMALRDQPLYYVTGIQKLKNPSFKRAVVREGSIAEAPASSDTKLRLPTHVRRDSTMDLEETSNDAIFGAELRKVRCRVGAPEEPHAIEDIDYSWTYHKLDGLDDLQLAIGLGKVLQAAELRALAGIVHDE</sequence>
<gene>
    <name evidence="1" type="ORF">BU26DRAFT_403778</name>
</gene>
<dbReference type="OrthoDB" id="3694634at2759"/>